<evidence type="ECO:0000313" key="3">
    <source>
        <dbReference type="Proteomes" id="UP000248544"/>
    </source>
</evidence>
<dbReference type="EMBL" id="POUA01000249">
    <property type="protein sequence ID" value="PZG36801.1"/>
    <property type="molecule type" value="Genomic_DNA"/>
</dbReference>
<keyword evidence="3" id="KW-1185">Reference proteome</keyword>
<sequence>MFVPTLLLIQPEESPRLTTARGWEDECLEWTMLRRPYGDTRPQDREKAFMCHARSGPGGVLPLFPDDMADRRDLGDGRAMCAAGTPEERRARHGPRDGRARVPLP</sequence>
<feature type="compositionally biased region" description="Basic and acidic residues" evidence="1">
    <location>
        <begin position="86"/>
        <end position="105"/>
    </location>
</feature>
<comment type="caution">
    <text evidence="2">The sequence shown here is derived from an EMBL/GenBank/DDBJ whole genome shotgun (WGS) entry which is preliminary data.</text>
</comment>
<protein>
    <submittedName>
        <fullName evidence="2">Uncharacterized protein</fullName>
    </submittedName>
</protein>
<accession>A0A2W2FM57</accession>
<dbReference type="Proteomes" id="UP000248544">
    <property type="component" value="Unassembled WGS sequence"/>
</dbReference>
<evidence type="ECO:0000313" key="2">
    <source>
        <dbReference type="EMBL" id="PZG36801.1"/>
    </source>
</evidence>
<dbReference type="AlphaFoldDB" id="A0A2W2FM57"/>
<feature type="region of interest" description="Disordered" evidence="1">
    <location>
        <begin position="60"/>
        <end position="105"/>
    </location>
</feature>
<gene>
    <name evidence="2" type="ORF">C1I98_26285</name>
</gene>
<evidence type="ECO:0000256" key="1">
    <source>
        <dbReference type="SAM" id="MobiDB-lite"/>
    </source>
</evidence>
<proteinExistence type="predicted"/>
<name>A0A2W2FM57_9ACTN</name>
<organism evidence="2 3">
    <name type="scientific">Spongiactinospora gelatinilytica</name>
    <dbReference type="NCBI Taxonomy" id="2666298"/>
    <lineage>
        <taxon>Bacteria</taxon>
        <taxon>Bacillati</taxon>
        <taxon>Actinomycetota</taxon>
        <taxon>Actinomycetes</taxon>
        <taxon>Streptosporangiales</taxon>
        <taxon>Streptosporangiaceae</taxon>
        <taxon>Spongiactinospora</taxon>
    </lineage>
</organism>
<reference evidence="2 3" key="1">
    <citation type="submission" date="2018-01" db="EMBL/GenBank/DDBJ databases">
        <title>Draft genome sequence of Sphaerisporangium sp. 7K107.</title>
        <authorList>
            <person name="Sahin N."/>
            <person name="Saygin H."/>
            <person name="Ay H."/>
        </authorList>
    </citation>
    <scope>NUCLEOTIDE SEQUENCE [LARGE SCALE GENOMIC DNA]</scope>
    <source>
        <strain evidence="2 3">7K107</strain>
    </source>
</reference>